<evidence type="ECO:0000313" key="3">
    <source>
        <dbReference type="Proteomes" id="UP000198922"/>
    </source>
</evidence>
<organism evidence="2 3">
    <name type="scientific">Limimaricola pyoseonensis</name>
    <dbReference type="NCBI Taxonomy" id="521013"/>
    <lineage>
        <taxon>Bacteria</taxon>
        <taxon>Pseudomonadati</taxon>
        <taxon>Pseudomonadota</taxon>
        <taxon>Alphaproteobacteria</taxon>
        <taxon>Rhodobacterales</taxon>
        <taxon>Paracoccaceae</taxon>
        <taxon>Limimaricola</taxon>
    </lineage>
</organism>
<reference evidence="3" key="1">
    <citation type="submission" date="2016-10" db="EMBL/GenBank/DDBJ databases">
        <authorList>
            <person name="Varghese N."/>
            <person name="Submissions S."/>
        </authorList>
    </citation>
    <scope>NUCLEOTIDE SEQUENCE [LARGE SCALE GENOMIC DNA]</scope>
    <source>
        <strain evidence="3">DSM 21424</strain>
    </source>
</reference>
<feature type="transmembrane region" description="Helical" evidence="1">
    <location>
        <begin position="44"/>
        <end position="63"/>
    </location>
</feature>
<dbReference type="Proteomes" id="UP000198922">
    <property type="component" value="Unassembled WGS sequence"/>
</dbReference>
<name>A0A1G7CZC8_9RHOB</name>
<gene>
    <name evidence="2" type="ORF">SAMN04488567_1678</name>
</gene>
<dbReference type="InterPro" id="IPR019201">
    <property type="entry name" value="DUF2065"/>
</dbReference>
<sequence>MSWILLGLGLVLVVEGLAWALAPSLLEDMLEALRRLPVERRRLVGLAALAAGTALIWAARGLGG</sequence>
<protein>
    <submittedName>
        <fullName evidence="2">Uncharacterized conserved protein YjeT, DUF2065 family</fullName>
    </submittedName>
</protein>
<accession>A0A1G7CZC8</accession>
<evidence type="ECO:0000256" key="1">
    <source>
        <dbReference type="SAM" id="Phobius"/>
    </source>
</evidence>
<dbReference type="AlphaFoldDB" id="A0A1G7CZC8"/>
<keyword evidence="1" id="KW-0812">Transmembrane</keyword>
<proteinExistence type="predicted"/>
<dbReference type="STRING" id="521013.SAMN04488567_1678"/>
<dbReference type="EMBL" id="FNAT01000002">
    <property type="protein sequence ID" value="SDE43815.1"/>
    <property type="molecule type" value="Genomic_DNA"/>
</dbReference>
<dbReference type="Pfam" id="PF09838">
    <property type="entry name" value="DUF2065"/>
    <property type="match status" value="1"/>
</dbReference>
<keyword evidence="3" id="KW-1185">Reference proteome</keyword>
<evidence type="ECO:0000313" key="2">
    <source>
        <dbReference type="EMBL" id="SDE43815.1"/>
    </source>
</evidence>
<keyword evidence="1" id="KW-1133">Transmembrane helix</keyword>
<dbReference type="RefSeq" id="WP_090110966.1">
    <property type="nucleotide sequence ID" value="NZ_FNAT01000002.1"/>
</dbReference>
<keyword evidence="1" id="KW-0472">Membrane</keyword>